<dbReference type="Proteomes" id="UP000260025">
    <property type="component" value="Unassembled WGS sequence"/>
</dbReference>
<feature type="transmembrane region" description="Helical" evidence="1">
    <location>
        <begin position="66"/>
        <end position="86"/>
    </location>
</feature>
<dbReference type="InterPro" id="IPR024529">
    <property type="entry name" value="ECF_trnsprt_substrate-spec"/>
</dbReference>
<dbReference type="RefSeq" id="WP_117442876.1">
    <property type="nucleotide sequence ID" value="NZ_JAJFEN010000058.1"/>
</dbReference>
<reference evidence="2 3" key="1">
    <citation type="submission" date="2018-08" db="EMBL/GenBank/DDBJ databases">
        <title>A genome reference for cultivated species of the human gut microbiota.</title>
        <authorList>
            <person name="Zou Y."/>
            <person name="Xue W."/>
            <person name="Luo G."/>
        </authorList>
    </citation>
    <scope>NUCLEOTIDE SEQUENCE [LARGE SCALE GENOMIC DNA]</scope>
    <source>
        <strain evidence="2 3">OF01-2LB</strain>
    </source>
</reference>
<dbReference type="Pfam" id="PF12822">
    <property type="entry name" value="ECF_trnsprt"/>
    <property type="match status" value="1"/>
</dbReference>
<feature type="transmembrane region" description="Helical" evidence="1">
    <location>
        <begin position="24"/>
        <end position="45"/>
    </location>
</feature>
<sequence>MNFAKEITGLPGLMKTSAEQLRKVPALTGTAMLTALNVVVGTLFIPITPTLRIGFSSIPAAVCGMYYGPICTGFAGVIADTLKYIIRPDGPYFPGFAVNEFLTGMIYGCFFYKKKITLLRVIIARACITVFINLILTSLWLNMMYQSPLFTMVRLIKNVVMFPVDVALLYAALKGAERVRKAV</sequence>
<dbReference type="NCBIfam" id="TIGR04518">
    <property type="entry name" value="ECF_S_folT_fam"/>
    <property type="match status" value="1"/>
</dbReference>
<dbReference type="AlphaFoldDB" id="A0A3E2VYR2"/>
<dbReference type="EMBL" id="QVEV01000010">
    <property type="protein sequence ID" value="RGC16073.1"/>
    <property type="molecule type" value="Genomic_DNA"/>
</dbReference>
<evidence type="ECO:0000256" key="1">
    <source>
        <dbReference type="SAM" id="Phobius"/>
    </source>
</evidence>
<proteinExistence type="predicted"/>
<accession>A0A3E2VYR2</accession>
<evidence type="ECO:0000313" key="3">
    <source>
        <dbReference type="Proteomes" id="UP000260025"/>
    </source>
</evidence>
<keyword evidence="1" id="KW-0472">Membrane</keyword>
<keyword evidence="1" id="KW-1133">Transmembrane helix</keyword>
<comment type="caution">
    <text evidence="2">The sequence shown here is derived from an EMBL/GenBank/DDBJ whole genome shotgun (WGS) entry which is preliminary data.</text>
</comment>
<feature type="transmembrane region" description="Helical" evidence="1">
    <location>
        <begin position="122"/>
        <end position="143"/>
    </location>
</feature>
<organism evidence="2 3">
    <name type="scientific">Clostridium innocuum</name>
    <dbReference type="NCBI Taxonomy" id="1522"/>
    <lineage>
        <taxon>Bacteria</taxon>
        <taxon>Bacillati</taxon>
        <taxon>Bacillota</taxon>
        <taxon>Clostridia</taxon>
        <taxon>Eubacteriales</taxon>
        <taxon>Clostridiaceae</taxon>
        <taxon>Clostridium</taxon>
    </lineage>
</organism>
<dbReference type="GO" id="GO:0022857">
    <property type="term" value="F:transmembrane transporter activity"/>
    <property type="evidence" value="ECO:0007669"/>
    <property type="project" value="InterPro"/>
</dbReference>
<feature type="transmembrane region" description="Helical" evidence="1">
    <location>
        <begin position="155"/>
        <end position="173"/>
    </location>
</feature>
<feature type="transmembrane region" description="Helical" evidence="1">
    <location>
        <begin position="92"/>
        <end position="110"/>
    </location>
</feature>
<evidence type="ECO:0000313" key="2">
    <source>
        <dbReference type="EMBL" id="RGC16073.1"/>
    </source>
</evidence>
<keyword evidence="1" id="KW-0812">Transmembrane</keyword>
<dbReference type="Gene3D" id="1.10.1760.20">
    <property type="match status" value="1"/>
</dbReference>
<gene>
    <name evidence="2" type="ORF">DXA38_08835</name>
</gene>
<dbReference type="InterPro" id="IPR030949">
    <property type="entry name" value="ECF_S_folate_fam"/>
</dbReference>
<dbReference type="OrthoDB" id="4624at2"/>
<name>A0A3E2VYR2_CLOIN</name>
<protein>
    <submittedName>
        <fullName evidence="2">Folate family ECF transporter S component</fullName>
    </submittedName>
</protein>